<dbReference type="GO" id="GO:0051191">
    <property type="term" value="P:prosthetic group biosynthetic process"/>
    <property type="evidence" value="ECO:0007669"/>
    <property type="project" value="TreeGrafter"/>
</dbReference>
<comment type="caution">
    <text evidence="6">The sequence shown here is derived from an EMBL/GenBank/DDBJ whole genome shotgun (WGS) entry which is preliminary data.</text>
</comment>
<evidence type="ECO:0000256" key="2">
    <source>
        <dbReference type="ARBA" id="ARBA00022679"/>
    </source>
</evidence>
<comment type="catalytic activity">
    <reaction evidence="1 5">
        <text>3'-dephospho-CoA + ATP = 2'-(5''-triphospho-alpha-D-ribosyl)-3'-dephospho-CoA + adenine</text>
        <dbReference type="Rhea" id="RHEA:15117"/>
        <dbReference type="ChEBI" id="CHEBI:16708"/>
        <dbReference type="ChEBI" id="CHEBI:30616"/>
        <dbReference type="ChEBI" id="CHEBI:57328"/>
        <dbReference type="ChEBI" id="CHEBI:61378"/>
        <dbReference type="EC" id="2.4.2.52"/>
    </reaction>
</comment>
<accession>A0A1Q9HAT0</accession>
<evidence type="ECO:0000256" key="1">
    <source>
        <dbReference type="ARBA" id="ARBA00001210"/>
    </source>
</evidence>
<evidence type="ECO:0000313" key="8">
    <source>
        <dbReference type="Proteomes" id="UP000186039"/>
    </source>
</evidence>
<dbReference type="GO" id="GO:0046917">
    <property type="term" value="F:triphosphoribosyl-dephospho-CoA synthase activity"/>
    <property type="evidence" value="ECO:0007669"/>
    <property type="project" value="UniProtKB-UniRule"/>
</dbReference>
<dbReference type="EMBL" id="MJMH01000082">
    <property type="protein sequence ID" value="OLQ95303.1"/>
    <property type="molecule type" value="Genomic_DNA"/>
</dbReference>
<evidence type="ECO:0000256" key="3">
    <source>
        <dbReference type="ARBA" id="ARBA00022741"/>
    </source>
</evidence>
<dbReference type="InterPro" id="IPR002736">
    <property type="entry name" value="CitG"/>
</dbReference>
<dbReference type="STRING" id="1381081.BIY22_11615"/>
<name>A0A1Q9HAT0_9VIBR</name>
<keyword evidence="8" id="KW-1185">Reference proteome</keyword>
<dbReference type="NCBIfam" id="TIGR03125">
    <property type="entry name" value="citrate_citG"/>
    <property type="match status" value="1"/>
</dbReference>
<reference evidence="8 9" key="1">
    <citation type="submission" date="2016-09" db="EMBL/GenBank/DDBJ databases">
        <title>Genomic Taxonomy of the Vibrionaceae.</title>
        <authorList>
            <person name="Gonzalez-Castillo A."/>
            <person name="Gomez-Gil B."/>
            <person name="Enciso-Ibarra K."/>
        </authorList>
    </citation>
    <scope>NUCLEOTIDE SEQUENCE [LARGE SCALE GENOMIC DNA]</scope>
    <source>
        <strain evidence="7 8">CAIM 1902</strain>
        <strain evidence="6 9">CAIM 703</strain>
    </source>
</reference>
<comment type="similarity">
    <text evidence="5">Belongs to the CitG/MdcB family.</text>
</comment>
<dbReference type="GO" id="GO:0005524">
    <property type="term" value="F:ATP binding"/>
    <property type="evidence" value="ECO:0007669"/>
    <property type="project" value="UniProtKB-KW"/>
</dbReference>
<dbReference type="Pfam" id="PF01874">
    <property type="entry name" value="CitG"/>
    <property type="match status" value="1"/>
</dbReference>
<keyword evidence="3 5" id="KW-0547">Nucleotide-binding</keyword>
<organism evidence="6 9">
    <name type="scientific">Vibrio panuliri</name>
    <dbReference type="NCBI Taxonomy" id="1381081"/>
    <lineage>
        <taxon>Bacteria</taxon>
        <taxon>Pseudomonadati</taxon>
        <taxon>Pseudomonadota</taxon>
        <taxon>Gammaproteobacteria</taxon>
        <taxon>Vibrionales</taxon>
        <taxon>Vibrionaceae</taxon>
        <taxon>Vibrio</taxon>
    </lineage>
</organism>
<dbReference type="Proteomes" id="UP000186039">
    <property type="component" value="Unassembled WGS sequence"/>
</dbReference>
<dbReference type="AlphaFoldDB" id="A0A1Q9HAT0"/>
<sequence length="316" mass="34372">MTTNQAIKYLLDDCCIYYPLEKGQSGLNITELAGNLAYHAMMLEAHLTPKPGLVDCQSVGAHRDMDIHTFIASSEALRPYMKAFVIAGLRAAHLPSEQLLDCLRPIGIEAEKAMFTATSNVNTHKGMIFTLGLICGAVGWLYQNQLSYDAHAVRAVIKSSCAHLVESELKPQVSNRAPTAGERIFQQYGLTGIRGEAAAGYPTIYDHALPAYRLAIEQGESEEKAMSLALFTLMANNSDTNVINRAGITGLELVQSQARQFLATQHSTHSAFEKHIVVLDALFVSHNISPGGSADLLAATWLLTQLDTCSKVLINK</sequence>
<keyword evidence="4 5" id="KW-0067">ATP-binding</keyword>
<evidence type="ECO:0000256" key="5">
    <source>
        <dbReference type="HAMAP-Rule" id="MF_00397"/>
    </source>
</evidence>
<dbReference type="Proteomes" id="UP000186313">
    <property type="component" value="Unassembled WGS sequence"/>
</dbReference>
<dbReference type="InterPro" id="IPR017551">
    <property type="entry name" value="TriPribosyl-deP-CoA_syn_CitG"/>
</dbReference>
<evidence type="ECO:0000313" key="7">
    <source>
        <dbReference type="EMBL" id="OLQ95303.1"/>
    </source>
</evidence>
<evidence type="ECO:0000313" key="9">
    <source>
        <dbReference type="Proteomes" id="UP000186313"/>
    </source>
</evidence>
<dbReference type="EC" id="2.4.2.52" evidence="5"/>
<dbReference type="PANTHER" id="PTHR30201:SF2">
    <property type="entry name" value="2-(5''-TRIPHOSPHORIBOSYL)-3'-DEPHOSPHOCOENZYME-A SYNTHASE"/>
    <property type="match status" value="1"/>
</dbReference>
<protein>
    <recommendedName>
        <fullName evidence="5">Probable 2-(5''-triphosphoribosyl)-3'-dephosphocoenzyme-A synthase</fullName>
        <shortName evidence="5">2-(5''-triphosphoribosyl)-3'-dephospho-CoA synthase</shortName>
        <ecNumber evidence="5">2.4.2.52</ecNumber>
    </recommendedName>
</protein>
<dbReference type="EMBL" id="MJMJ01000043">
    <property type="protein sequence ID" value="OLQ86289.1"/>
    <property type="molecule type" value="Genomic_DNA"/>
</dbReference>
<dbReference type="PANTHER" id="PTHR30201">
    <property type="entry name" value="TRIPHOSPHORIBOSYL-DEPHOSPHO-COA SYNTHASE"/>
    <property type="match status" value="1"/>
</dbReference>
<evidence type="ECO:0000313" key="6">
    <source>
        <dbReference type="EMBL" id="OLQ86289.1"/>
    </source>
</evidence>
<dbReference type="RefSeq" id="WP_075710131.1">
    <property type="nucleotide sequence ID" value="NZ_AP019655.1"/>
</dbReference>
<dbReference type="HAMAP" id="MF_00397">
    <property type="entry name" value="CitG"/>
    <property type="match status" value="1"/>
</dbReference>
<gene>
    <name evidence="5" type="primary">citG</name>
    <name evidence="7" type="ORF">BIY20_21245</name>
    <name evidence="6" type="ORF">BIY22_11615</name>
</gene>
<proteinExistence type="inferred from homology"/>
<evidence type="ECO:0000256" key="4">
    <source>
        <dbReference type="ARBA" id="ARBA00022840"/>
    </source>
</evidence>
<dbReference type="OrthoDB" id="114886at2"/>
<dbReference type="Gene3D" id="1.10.4200.10">
    <property type="entry name" value="Triphosphoribosyl-dephospho-CoA protein"/>
    <property type="match status" value="1"/>
</dbReference>
<keyword evidence="2 5" id="KW-0808">Transferase</keyword>